<evidence type="ECO:0000313" key="16">
    <source>
        <dbReference type="Proteomes" id="UP000440732"/>
    </source>
</evidence>
<evidence type="ECO:0000313" key="7">
    <source>
        <dbReference type="EMBL" id="KAE9219204.1"/>
    </source>
</evidence>
<dbReference type="Proteomes" id="UP000433483">
    <property type="component" value="Unassembled WGS sequence"/>
</dbReference>
<evidence type="ECO:0000313" key="13">
    <source>
        <dbReference type="Proteomes" id="UP000433483"/>
    </source>
</evidence>
<dbReference type="EMBL" id="QXGD01000370">
    <property type="protein sequence ID" value="KAE9241662.1"/>
    <property type="molecule type" value="Genomic_DNA"/>
</dbReference>
<evidence type="ECO:0000313" key="11">
    <source>
        <dbReference type="EMBL" id="KAE9350410.1"/>
    </source>
</evidence>
<dbReference type="Proteomes" id="UP000440367">
    <property type="component" value="Unassembled WGS sequence"/>
</dbReference>
<evidence type="ECO:0000313" key="10">
    <source>
        <dbReference type="EMBL" id="KAE9316847.1"/>
    </source>
</evidence>
<evidence type="ECO:0000313" key="4">
    <source>
        <dbReference type="EMBL" id="KAE9120259.1"/>
    </source>
</evidence>
<accession>A0A6A3FAS6</accession>
<dbReference type="EMBL" id="QXGC01000297">
    <property type="protein sequence ID" value="KAE9241422.1"/>
    <property type="molecule type" value="Genomic_DNA"/>
</dbReference>
<proteinExistence type="predicted"/>
<sequence>MASSNRLAEQRLCQSRPQQRLVSSRDKRAVAETARIVAPGMVHRGAHTHITHDRAPSTAQEAQEAPAKSTRRHHLYCAFHLFWPDGQ</sequence>
<protein>
    <submittedName>
        <fullName evidence="2">Uncharacterized protein</fullName>
    </submittedName>
</protein>
<dbReference type="Proteomes" id="UP000486351">
    <property type="component" value="Unassembled WGS sequence"/>
</dbReference>
<evidence type="ECO:0000313" key="5">
    <source>
        <dbReference type="EMBL" id="KAE9121351.1"/>
    </source>
</evidence>
<evidence type="ECO:0000313" key="20">
    <source>
        <dbReference type="Proteomes" id="UP000486351"/>
    </source>
</evidence>
<feature type="region of interest" description="Disordered" evidence="1">
    <location>
        <begin position="51"/>
        <end position="70"/>
    </location>
</feature>
<dbReference type="EMBL" id="QXGF01000357">
    <property type="protein sequence ID" value="KAE8941507.1"/>
    <property type="molecule type" value="Genomic_DNA"/>
</dbReference>
<dbReference type="Proteomes" id="UP000437068">
    <property type="component" value="Unassembled WGS sequence"/>
</dbReference>
<evidence type="ECO:0000313" key="8">
    <source>
        <dbReference type="EMBL" id="KAE9241422.1"/>
    </source>
</evidence>
<dbReference type="Proteomes" id="UP000440732">
    <property type="component" value="Unassembled WGS sequence"/>
</dbReference>
<gene>
    <name evidence="10" type="ORF">PF001_g7123</name>
    <name evidence="9" type="ORF">PF002_g9148</name>
    <name evidence="8" type="ORF">PF004_g7043</name>
    <name evidence="7" type="ORF">PF005_g7970</name>
    <name evidence="6" type="ORF">PF006_g7210</name>
    <name evidence="4" type="ORF">PF007_g8241</name>
    <name evidence="11" type="ORF">PF008_g6455</name>
    <name evidence="2" type="ORF">PF009_g8715</name>
    <name evidence="5" type="ORF">PF010_g7132</name>
    <name evidence="3" type="ORF">PF011_g6904</name>
</gene>
<dbReference type="Proteomes" id="UP000476176">
    <property type="component" value="Unassembled WGS sequence"/>
</dbReference>
<evidence type="ECO:0000313" key="6">
    <source>
        <dbReference type="EMBL" id="KAE9148193.1"/>
    </source>
</evidence>
<dbReference type="EMBL" id="QXFW01000298">
    <property type="protein sequence ID" value="KAE9016986.1"/>
    <property type="molecule type" value="Genomic_DNA"/>
</dbReference>
<evidence type="ECO:0000313" key="18">
    <source>
        <dbReference type="Proteomes" id="UP000460718"/>
    </source>
</evidence>
<evidence type="ECO:0000313" key="12">
    <source>
        <dbReference type="Proteomes" id="UP000429523"/>
    </source>
</evidence>
<dbReference type="EMBL" id="QXGE01000297">
    <property type="protein sequence ID" value="KAE9316847.1"/>
    <property type="molecule type" value="Genomic_DNA"/>
</dbReference>
<comment type="caution">
    <text evidence="2">The sequence shown here is derived from an EMBL/GenBank/DDBJ whole genome shotgun (WGS) entry which is preliminary data.</text>
</comment>
<evidence type="ECO:0000313" key="2">
    <source>
        <dbReference type="EMBL" id="KAE8941507.1"/>
    </source>
</evidence>
<organism evidence="2 12">
    <name type="scientific">Phytophthora fragariae</name>
    <dbReference type="NCBI Taxonomy" id="53985"/>
    <lineage>
        <taxon>Eukaryota</taxon>
        <taxon>Sar</taxon>
        <taxon>Stramenopiles</taxon>
        <taxon>Oomycota</taxon>
        <taxon>Peronosporomycetes</taxon>
        <taxon>Peronosporales</taxon>
        <taxon>Peronosporaceae</taxon>
        <taxon>Phytophthora</taxon>
    </lineage>
</organism>
<keyword evidence="13" id="KW-1185">Reference proteome</keyword>
<evidence type="ECO:0000256" key="1">
    <source>
        <dbReference type="SAM" id="MobiDB-lite"/>
    </source>
</evidence>
<dbReference type="EMBL" id="QXGA01000304">
    <property type="protein sequence ID" value="KAE9148193.1"/>
    <property type="molecule type" value="Genomic_DNA"/>
</dbReference>
<dbReference type="Proteomes" id="UP000460718">
    <property type="component" value="Unassembled WGS sequence"/>
</dbReference>
<evidence type="ECO:0000313" key="3">
    <source>
        <dbReference type="EMBL" id="KAE9016986.1"/>
    </source>
</evidence>
<dbReference type="EMBL" id="QXFZ01000341">
    <property type="protein sequence ID" value="KAE9120259.1"/>
    <property type="molecule type" value="Genomic_DNA"/>
</dbReference>
<name>A0A6A3FAS6_9STRA</name>
<feature type="compositionally biased region" description="Polar residues" evidence="1">
    <location>
        <begin position="1"/>
        <end position="22"/>
    </location>
</feature>
<dbReference type="Proteomes" id="UP000429523">
    <property type="component" value="Unassembled WGS sequence"/>
</dbReference>
<evidence type="ECO:0000313" key="14">
    <source>
        <dbReference type="Proteomes" id="UP000437068"/>
    </source>
</evidence>
<reference evidence="12 13" key="1">
    <citation type="submission" date="2018-08" db="EMBL/GenBank/DDBJ databases">
        <title>Genomic investigation of the strawberry pathogen Phytophthora fragariae indicates pathogenicity is determined by transcriptional variation in three key races.</title>
        <authorList>
            <person name="Adams T.M."/>
            <person name="Armitage A.D."/>
            <person name="Sobczyk M.K."/>
            <person name="Bates H.J."/>
            <person name="Dunwell J.M."/>
            <person name="Nellist C.F."/>
            <person name="Harrison R.J."/>
        </authorList>
    </citation>
    <scope>NUCLEOTIDE SEQUENCE [LARGE SCALE GENOMIC DNA]</scope>
    <source>
        <strain evidence="10 14">A4</strain>
        <strain evidence="9 15">BC-1</strain>
        <strain evidence="8 19">BC-23</strain>
        <strain evidence="7 13">NOV-27</strain>
        <strain evidence="6 16">NOV-5</strain>
        <strain evidence="4 17">NOV-71</strain>
        <strain evidence="11 20">NOV-77</strain>
        <strain evidence="2 12">NOV-9</strain>
        <strain evidence="5 21">ONT-3</strain>
        <strain evidence="3 18">SCRP245</strain>
    </source>
</reference>
<dbReference type="OrthoDB" id="10284519at2759"/>
<dbReference type="EMBL" id="QXFY01000255">
    <property type="protein sequence ID" value="KAE9350410.1"/>
    <property type="molecule type" value="Genomic_DNA"/>
</dbReference>
<evidence type="ECO:0000313" key="15">
    <source>
        <dbReference type="Proteomes" id="UP000440367"/>
    </source>
</evidence>
<feature type="region of interest" description="Disordered" evidence="1">
    <location>
        <begin position="1"/>
        <end position="27"/>
    </location>
</feature>
<evidence type="ECO:0000313" key="17">
    <source>
        <dbReference type="Proteomes" id="UP000441208"/>
    </source>
</evidence>
<dbReference type="Proteomes" id="UP000488956">
    <property type="component" value="Unassembled WGS sequence"/>
</dbReference>
<evidence type="ECO:0000313" key="19">
    <source>
        <dbReference type="Proteomes" id="UP000476176"/>
    </source>
</evidence>
<dbReference type="Proteomes" id="UP000441208">
    <property type="component" value="Unassembled WGS sequence"/>
</dbReference>
<dbReference type="EMBL" id="QXFX01000300">
    <property type="protein sequence ID" value="KAE9121351.1"/>
    <property type="molecule type" value="Genomic_DNA"/>
</dbReference>
<evidence type="ECO:0000313" key="21">
    <source>
        <dbReference type="Proteomes" id="UP000488956"/>
    </source>
</evidence>
<dbReference type="AlphaFoldDB" id="A0A6A3FAS6"/>
<dbReference type="EMBL" id="QXGB01000329">
    <property type="protein sequence ID" value="KAE9219204.1"/>
    <property type="molecule type" value="Genomic_DNA"/>
</dbReference>
<evidence type="ECO:0000313" key="9">
    <source>
        <dbReference type="EMBL" id="KAE9241662.1"/>
    </source>
</evidence>